<comment type="function">
    <text evidence="1 10">Part of cytochrome c oxidase, its function is unknown.</text>
</comment>
<gene>
    <name evidence="12" type="ORF">HS99_0016770</name>
</gene>
<evidence type="ECO:0000256" key="3">
    <source>
        <dbReference type="ARBA" id="ARBA00006870"/>
    </source>
</evidence>
<dbReference type="GO" id="GO:0005886">
    <property type="term" value="C:plasma membrane"/>
    <property type="evidence" value="ECO:0007669"/>
    <property type="project" value="UniProtKB-SubCell"/>
</dbReference>
<dbReference type="AlphaFoldDB" id="A0A1E7MV90"/>
<dbReference type="InterPro" id="IPR021050">
    <property type="entry name" value="Cyt_c_oxidase_su4_actinobac"/>
</dbReference>
<dbReference type="Proteomes" id="UP000037395">
    <property type="component" value="Unassembled WGS sequence"/>
</dbReference>
<feature type="transmembrane region" description="Helical" evidence="11">
    <location>
        <begin position="33"/>
        <end position="51"/>
    </location>
</feature>
<dbReference type="OrthoDB" id="5244617at2"/>
<evidence type="ECO:0000256" key="10">
    <source>
        <dbReference type="PIRNR" id="PIRNR017385"/>
    </source>
</evidence>
<dbReference type="RefSeq" id="WP_030289622.1">
    <property type="nucleotide sequence ID" value="NZ_JBEZYM010000031.1"/>
</dbReference>
<comment type="subunit">
    <text evidence="10">Associates with subunits I, II and III to form cytochrome c oxidase.</text>
</comment>
<evidence type="ECO:0000256" key="11">
    <source>
        <dbReference type="SAM" id="Phobius"/>
    </source>
</evidence>
<evidence type="ECO:0000313" key="13">
    <source>
        <dbReference type="Proteomes" id="UP000037395"/>
    </source>
</evidence>
<feature type="transmembrane region" description="Helical" evidence="11">
    <location>
        <begin position="90"/>
        <end position="123"/>
    </location>
</feature>
<dbReference type="GO" id="GO:0022900">
    <property type="term" value="P:electron transport chain"/>
    <property type="evidence" value="ECO:0007669"/>
    <property type="project" value="InterPro"/>
</dbReference>
<keyword evidence="6 10" id="KW-1278">Translocase</keyword>
<name>A0A1E7MV90_KITAU</name>
<reference evidence="12" key="1">
    <citation type="submission" date="2016-08" db="EMBL/GenBank/DDBJ databases">
        <title>Sequencing, Assembly and Comparative Genomics of S. aureofaciens ATCC 10762.</title>
        <authorList>
            <person name="Gradnigo J.S."/>
            <person name="Johnson N."/>
            <person name="Somerville G.A."/>
        </authorList>
    </citation>
    <scope>NUCLEOTIDE SEQUENCE [LARGE SCALE GENOMIC DNA]</scope>
    <source>
        <strain evidence="12">ATCC 10762</strain>
    </source>
</reference>
<evidence type="ECO:0000256" key="1">
    <source>
        <dbReference type="ARBA" id="ARBA00002536"/>
    </source>
</evidence>
<keyword evidence="8 10" id="KW-0472">Membrane</keyword>
<evidence type="ECO:0000256" key="4">
    <source>
        <dbReference type="ARBA" id="ARBA00022475"/>
    </source>
</evidence>
<keyword evidence="13" id="KW-1185">Reference proteome</keyword>
<evidence type="ECO:0000256" key="9">
    <source>
        <dbReference type="ARBA" id="ARBA00047816"/>
    </source>
</evidence>
<dbReference type="EMBL" id="JPRF03000097">
    <property type="protein sequence ID" value="OEV32352.1"/>
    <property type="molecule type" value="Genomic_DNA"/>
</dbReference>
<dbReference type="Pfam" id="PF12270">
    <property type="entry name" value="Cyt_c_ox_IV"/>
    <property type="match status" value="1"/>
</dbReference>
<evidence type="ECO:0000256" key="5">
    <source>
        <dbReference type="ARBA" id="ARBA00022692"/>
    </source>
</evidence>
<sequence>MKAEGWLFTVMTVFFAVTGLVYGFWAREPAGKAILTVAFLMSALVALFWFVQHQRKGGGRPEDRKDAEIVESSGSKGFFPPRSGYPVLTALGVALFSLGLVYALWLIVCGAVLLGFAVFGFIFQYHDRGDDGA</sequence>
<comment type="caution">
    <text evidence="12">The sequence shown here is derived from an EMBL/GenBank/DDBJ whole genome shotgun (WGS) entry which is preliminary data.</text>
</comment>
<evidence type="ECO:0000256" key="6">
    <source>
        <dbReference type="ARBA" id="ARBA00022967"/>
    </source>
</evidence>
<accession>A0A1E7MV90</accession>
<comment type="similarity">
    <text evidence="3 10">Belongs to the cytochrome c oxidase bacterial subunit CtaF family.</text>
</comment>
<keyword evidence="4 10" id="KW-1003">Cell membrane</keyword>
<evidence type="ECO:0000256" key="2">
    <source>
        <dbReference type="ARBA" id="ARBA00004651"/>
    </source>
</evidence>
<comment type="subcellular location">
    <subcellularLocation>
        <location evidence="2">Cell membrane</location>
        <topology evidence="2">Multi-pass membrane protein</topology>
    </subcellularLocation>
</comment>
<feature type="transmembrane region" description="Helical" evidence="11">
    <location>
        <begin position="6"/>
        <end position="26"/>
    </location>
</feature>
<dbReference type="GO" id="GO:0004129">
    <property type="term" value="F:cytochrome-c oxidase activity"/>
    <property type="evidence" value="ECO:0007669"/>
    <property type="project" value="UniProtKB-EC"/>
</dbReference>
<proteinExistence type="inferred from homology"/>
<dbReference type="Gene3D" id="1.10.287.70">
    <property type="match status" value="1"/>
</dbReference>
<evidence type="ECO:0000256" key="7">
    <source>
        <dbReference type="ARBA" id="ARBA00022989"/>
    </source>
</evidence>
<dbReference type="EC" id="7.1.1.9" evidence="10"/>
<organism evidence="12 13">
    <name type="scientific">Kitasatospora aureofaciens</name>
    <name type="common">Streptomyces aureofaciens</name>
    <dbReference type="NCBI Taxonomy" id="1894"/>
    <lineage>
        <taxon>Bacteria</taxon>
        <taxon>Bacillati</taxon>
        <taxon>Actinomycetota</taxon>
        <taxon>Actinomycetes</taxon>
        <taxon>Kitasatosporales</taxon>
        <taxon>Streptomycetaceae</taxon>
        <taxon>Kitasatospora</taxon>
    </lineage>
</organism>
<keyword evidence="5 11" id="KW-0812">Transmembrane</keyword>
<keyword evidence="7 11" id="KW-1133">Transmembrane helix</keyword>
<evidence type="ECO:0000256" key="8">
    <source>
        <dbReference type="ARBA" id="ARBA00023136"/>
    </source>
</evidence>
<dbReference type="PIRSF" id="PIRSF017385">
    <property type="entry name" value="CtaF"/>
    <property type="match status" value="1"/>
</dbReference>
<protein>
    <recommendedName>
        <fullName evidence="10">Cytochrome c oxidase polypeptide 4</fullName>
        <ecNumber evidence="10">7.1.1.9</ecNumber>
    </recommendedName>
    <alternativeName>
        <fullName evidence="10">Cytochrome aa3 subunit 4</fullName>
    </alternativeName>
    <alternativeName>
        <fullName evidence="10">Cytochrome c oxidase polypeptide IV</fullName>
    </alternativeName>
</protein>
<evidence type="ECO:0000313" key="12">
    <source>
        <dbReference type="EMBL" id="OEV32352.1"/>
    </source>
</evidence>
<comment type="catalytic activity">
    <reaction evidence="9 10">
        <text>4 Fe(II)-[cytochrome c] + O2 + 8 H(+)(in) = 4 Fe(III)-[cytochrome c] + 2 H2O + 4 H(+)(out)</text>
        <dbReference type="Rhea" id="RHEA:11436"/>
        <dbReference type="Rhea" id="RHEA-COMP:10350"/>
        <dbReference type="Rhea" id="RHEA-COMP:14399"/>
        <dbReference type="ChEBI" id="CHEBI:15377"/>
        <dbReference type="ChEBI" id="CHEBI:15378"/>
        <dbReference type="ChEBI" id="CHEBI:15379"/>
        <dbReference type="ChEBI" id="CHEBI:29033"/>
        <dbReference type="ChEBI" id="CHEBI:29034"/>
        <dbReference type="EC" id="7.1.1.9"/>
    </reaction>
</comment>